<dbReference type="EMBL" id="JAPMOU010000010">
    <property type="protein sequence ID" value="MDE1462366.1"/>
    <property type="molecule type" value="Genomic_DNA"/>
</dbReference>
<evidence type="ECO:0000256" key="1">
    <source>
        <dbReference type="HAMAP-Rule" id="MF_00715"/>
    </source>
</evidence>
<proteinExistence type="inferred from homology"/>
<accession>A0ABT5U7K9</accession>
<organism evidence="3 4">
    <name type="scientific">Spartinivicinus poritis</name>
    <dbReference type="NCBI Taxonomy" id="2994640"/>
    <lineage>
        <taxon>Bacteria</taxon>
        <taxon>Pseudomonadati</taxon>
        <taxon>Pseudomonadota</taxon>
        <taxon>Gammaproteobacteria</taxon>
        <taxon>Oceanospirillales</taxon>
        <taxon>Zooshikellaceae</taxon>
        <taxon>Spartinivicinus</taxon>
    </lineage>
</organism>
<dbReference type="RefSeq" id="WP_274688716.1">
    <property type="nucleotide sequence ID" value="NZ_JAPMOU010000010.1"/>
</dbReference>
<dbReference type="Gene3D" id="1.20.5.300">
    <property type="match status" value="1"/>
</dbReference>
<dbReference type="PANTHER" id="PTHR36508">
    <property type="entry name" value="PROTEIN SLYX"/>
    <property type="match status" value="1"/>
</dbReference>
<reference evidence="3 4" key="1">
    <citation type="submission" date="2022-11" db="EMBL/GenBank/DDBJ databases">
        <title>Spartinivicinus poritis sp. nov., isolated from scleractinian coral Porites lutea.</title>
        <authorList>
            <person name="Zhang G."/>
            <person name="Cai L."/>
            <person name="Wei Q."/>
        </authorList>
    </citation>
    <scope>NUCLEOTIDE SEQUENCE [LARGE SCALE GENOMIC DNA]</scope>
    <source>
        <strain evidence="3 4">A2-2</strain>
    </source>
</reference>
<dbReference type="Proteomes" id="UP001528823">
    <property type="component" value="Unassembled WGS sequence"/>
</dbReference>
<dbReference type="InterPro" id="IPR007236">
    <property type="entry name" value="SlyX"/>
</dbReference>
<dbReference type="Pfam" id="PF04102">
    <property type="entry name" value="SlyX"/>
    <property type="match status" value="1"/>
</dbReference>
<evidence type="ECO:0000256" key="2">
    <source>
        <dbReference type="SAM" id="Coils"/>
    </source>
</evidence>
<keyword evidence="4" id="KW-1185">Reference proteome</keyword>
<name>A0ABT5U7K9_9GAMM</name>
<sequence length="72" mass="8137">MTEQILQDKLIDLETKLAFQDDTIDQLNQVVTKQQQQIDRLTDQVSLLKQAIAAIMNDPGSSISGQEKPPHY</sequence>
<gene>
    <name evidence="1" type="primary">slyX</name>
    <name evidence="3" type="ORF">ORQ98_10325</name>
</gene>
<evidence type="ECO:0000313" key="4">
    <source>
        <dbReference type="Proteomes" id="UP001528823"/>
    </source>
</evidence>
<comment type="similarity">
    <text evidence="1">Belongs to the SlyX family.</text>
</comment>
<protein>
    <recommendedName>
        <fullName evidence="1">Protein SlyX homolog</fullName>
    </recommendedName>
</protein>
<keyword evidence="2" id="KW-0175">Coiled coil</keyword>
<dbReference type="PANTHER" id="PTHR36508:SF1">
    <property type="entry name" value="PROTEIN SLYX"/>
    <property type="match status" value="1"/>
</dbReference>
<dbReference type="HAMAP" id="MF_00715">
    <property type="entry name" value="SlyX"/>
    <property type="match status" value="1"/>
</dbReference>
<comment type="caution">
    <text evidence="3">The sequence shown here is derived from an EMBL/GenBank/DDBJ whole genome shotgun (WGS) entry which is preliminary data.</text>
</comment>
<feature type="coiled-coil region" evidence="2">
    <location>
        <begin position="24"/>
        <end position="58"/>
    </location>
</feature>
<evidence type="ECO:0000313" key="3">
    <source>
        <dbReference type="EMBL" id="MDE1462366.1"/>
    </source>
</evidence>